<keyword evidence="1" id="KW-1133">Transmembrane helix</keyword>
<feature type="non-terminal residue" evidence="2">
    <location>
        <position position="1"/>
    </location>
</feature>
<dbReference type="EMBL" id="BARS01017627">
    <property type="protein sequence ID" value="GAF86428.1"/>
    <property type="molecule type" value="Genomic_DNA"/>
</dbReference>
<name>X0SYZ4_9ZZZZ</name>
<feature type="non-terminal residue" evidence="2">
    <location>
        <position position="277"/>
    </location>
</feature>
<feature type="transmembrane region" description="Helical" evidence="1">
    <location>
        <begin position="140"/>
        <end position="157"/>
    </location>
</feature>
<feature type="transmembrane region" description="Helical" evidence="1">
    <location>
        <begin position="20"/>
        <end position="39"/>
    </location>
</feature>
<proteinExistence type="predicted"/>
<comment type="caution">
    <text evidence="2">The sequence shown here is derived from an EMBL/GenBank/DDBJ whole genome shotgun (WGS) entry which is preliminary data.</text>
</comment>
<gene>
    <name evidence="2" type="ORF">S01H1_28808</name>
</gene>
<feature type="transmembrane region" description="Helical" evidence="1">
    <location>
        <begin position="72"/>
        <end position="91"/>
    </location>
</feature>
<feature type="transmembrane region" description="Helical" evidence="1">
    <location>
        <begin position="163"/>
        <end position="182"/>
    </location>
</feature>
<feature type="transmembrane region" description="Helical" evidence="1">
    <location>
        <begin position="45"/>
        <end position="65"/>
    </location>
</feature>
<reference evidence="2" key="1">
    <citation type="journal article" date="2014" name="Front. Microbiol.">
        <title>High frequency of phylogenetically diverse reductive dehalogenase-homologous genes in deep subseafloor sedimentary metagenomes.</title>
        <authorList>
            <person name="Kawai M."/>
            <person name="Futagami T."/>
            <person name="Toyoda A."/>
            <person name="Takaki Y."/>
            <person name="Nishi S."/>
            <person name="Hori S."/>
            <person name="Arai W."/>
            <person name="Tsubouchi T."/>
            <person name="Morono Y."/>
            <person name="Uchiyama I."/>
            <person name="Ito T."/>
            <person name="Fujiyama A."/>
            <person name="Inagaki F."/>
            <person name="Takami H."/>
        </authorList>
    </citation>
    <scope>NUCLEOTIDE SEQUENCE</scope>
    <source>
        <strain evidence="2">Expedition CK06-06</strain>
    </source>
</reference>
<feature type="transmembrane region" description="Helical" evidence="1">
    <location>
        <begin position="97"/>
        <end position="119"/>
    </location>
</feature>
<feature type="transmembrane region" description="Helical" evidence="1">
    <location>
        <begin position="194"/>
        <end position="216"/>
    </location>
</feature>
<evidence type="ECO:0000256" key="1">
    <source>
        <dbReference type="SAM" id="Phobius"/>
    </source>
</evidence>
<dbReference type="AlphaFoldDB" id="X0SYZ4"/>
<keyword evidence="1" id="KW-0812">Transmembrane</keyword>
<accession>X0SYZ4</accession>
<evidence type="ECO:0000313" key="2">
    <source>
        <dbReference type="EMBL" id="GAF86428.1"/>
    </source>
</evidence>
<protein>
    <submittedName>
        <fullName evidence="2">Uncharacterized protein</fullName>
    </submittedName>
</protein>
<feature type="transmembrane region" description="Helical" evidence="1">
    <location>
        <begin position="222"/>
        <end position="244"/>
    </location>
</feature>
<sequence>FGGSTLVFNKYRMILPLKKIIPLSILSFGASLTLSSLVYIFLPEFIFLVSAIFVFVNLIIIRPVLYEYRFILRYISPLALTLLTLQFIVLIKLFQSLYFIVLLSLLIYSAYFSVSRVLYPKKIEADKPEKDYGMKKFDSILSLLSHFELGLLSFGLIQELMIINLYGAILLSVFILFLSSLLDIHVLKRTIQKIIYLVNILAFLIITIGGSIYFVQITGTDVTLFVLNLVIFLVLQFYTLHYLFHYIEAVSKYDIDRIKKIRNQLQAILLNIIFLVI</sequence>
<keyword evidence="1" id="KW-0472">Membrane</keyword>
<organism evidence="2">
    <name type="scientific">marine sediment metagenome</name>
    <dbReference type="NCBI Taxonomy" id="412755"/>
    <lineage>
        <taxon>unclassified sequences</taxon>
        <taxon>metagenomes</taxon>
        <taxon>ecological metagenomes</taxon>
    </lineage>
</organism>